<name>A0A1H4IZX8_9HYPH</name>
<dbReference type="AlphaFoldDB" id="A0A1H4IZX8"/>
<proteinExistence type="predicted"/>
<keyword evidence="2" id="KW-1185">Reference proteome</keyword>
<gene>
    <name evidence="1" type="ORF">SAMN05216452_0835</name>
</gene>
<protein>
    <recommendedName>
        <fullName evidence="3">Lipopolysaccharide export system protein LptA</fullName>
    </recommendedName>
</protein>
<dbReference type="EMBL" id="FNSL01000001">
    <property type="protein sequence ID" value="SEB39620.1"/>
    <property type="molecule type" value="Genomic_DNA"/>
</dbReference>
<dbReference type="Proteomes" id="UP000199064">
    <property type="component" value="Unassembled WGS sequence"/>
</dbReference>
<accession>A0A1H4IZX8</accession>
<evidence type="ECO:0000313" key="1">
    <source>
        <dbReference type="EMBL" id="SEB39620.1"/>
    </source>
</evidence>
<evidence type="ECO:0008006" key="3">
    <source>
        <dbReference type="Google" id="ProtNLM"/>
    </source>
</evidence>
<reference evidence="2" key="1">
    <citation type="submission" date="2016-10" db="EMBL/GenBank/DDBJ databases">
        <authorList>
            <person name="Varghese N."/>
            <person name="Submissions S."/>
        </authorList>
    </citation>
    <scope>NUCLEOTIDE SEQUENCE [LARGE SCALE GENOMIC DNA]</scope>
    <source>
        <strain evidence="2">ES.061</strain>
    </source>
</reference>
<sequence>MIITSGPALAADDNSNLDRFEVSAEEITVDDTNVLHASGNVVLTDERTEIRLDKAKISFEDGKTIIDALAAK</sequence>
<evidence type="ECO:0000313" key="2">
    <source>
        <dbReference type="Proteomes" id="UP000199064"/>
    </source>
</evidence>
<organism evidence="1 2">
    <name type="scientific">Nitratireductor aquibiodomus</name>
    <dbReference type="NCBI Taxonomy" id="204799"/>
    <lineage>
        <taxon>Bacteria</taxon>
        <taxon>Pseudomonadati</taxon>
        <taxon>Pseudomonadota</taxon>
        <taxon>Alphaproteobacteria</taxon>
        <taxon>Hyphomicrobiales</taxon>
        <taxon>Phyllobacteriaceae</taxon>
        <taxon>Nitratireductor</taxon>
    </lineage>
</organism>